<evidence type="ECO:0000259" key="9">
    <source>
        <dbReference type="Pfam" id="PF01761"/>
    </source>
</evidence>
<dbReference type="Pfam" id="PF01761">
    <property type="entry name" value="DHQ_synthase"/>
    <property type="match status" value="1"/>
</dbReference>
<evidence type="ECO:0000256" key="1">
    <source>
        <dbReference type="ARBA" id="ARBA00001911"/>
    </source>
</evidence>
<evidence type="ECO:0000256" key="2">
    <source>
        <dbReference type="ARBA" id="ARBA00022723"/>
    </source>
</evidence>
<evidence type="ECO:0000256" key="7">
    <source>
        <dbReference type="ARBA" id="ARBA00024060"/>
    </source>
</evidence>
<dbReference type="RefSeq" id="WP_344876042.1">
    <property type="nucleotide sequence ID" value="NZ_BAAAZP010000041.1"/>
</dbReference>
<reference evidence="12" key="1">
    <citation type="journal article" date="2019" name="Int. J. Syst. Evol. Microbiol.">
        <title>The Global Catalogue of Microorganisms (GCM) 10K type strain sequencing project: providing services to taxonomists for standard genome sequencing and annotation.</title>
        <authorList>
            <consortium name="The Broad Institute Genomics Platform"/>
            <consortium name="The Broad Institute Genome Sequencing Center for Infectious Disease"/>
            <person name="Wu L."/>
            <person name="Ma J."/>
        </authorList>
    </citation>
    <scope>NUCLEOTIDE SEQUENCE [LARGE SCALE GENOMIC DNA]</scope>
    <source>
        <strain evidence="12">JCM 16904</strain>
    </source>
</reference>
<feature type="domain" description="3-dehydroquinate synthase N-terminal" evidence="9">
    <location>
        <begin position="97"/>
        <end position="210"/>
    </location>
</feature>
<dbReference type="EC" id="4.2.3.152" evidence="7"/>
<keyword evidence="3" id="KW-0547">Nucleotide-binding</keyword>
<name>A0ABP7BFS7_9ACTN</name>
<dbReference type="PANTHER" id="PTHR43622:SF3">
    <property type="entry name" value="2-EPI-5-EPI-VALIOLONE SYNTHASE"/>
    <property type="match status" value="1"/>
</dbReference>
<evidence type="ECO:0000256" key="6">
    <source>
        <dbReference type="ARBA" id="ARBA00023993"/>
    </source>
</evidence>
<evidence type="ECO:0000256" key="3">
    <source>
        <dbReference type="ARBA" id="ARBA00022741"/>
    </source>
</evidence>
<evidence type="ECO:0000256" key="8">
    <source>
        <dbReference type="ARBA" id="ARBA00024092"/>
    </source>
</evidence>
<dbReference type="CDD" id="cd08199">
    <property type="entry name" value="EEVS"/>
    <property type="match status" value="1"/>
</dbReference>
<dbReference type="Gene3D" id="3.40.50.1970">
    <property type="match status" value="1"/>
</dbReference>
<dbReference type="InterPro" id="IPR035872">
    <property type="entry name" value="EEVS-like"/>
</dbReference>
<dbReference type="PANTHER" id="PTHR43622">
    <property type="entry name" value="3-DEHYDROQUINATE SYNTHASE"/>
    <property type="match status" value="1"/>
</dbReference>
<evidence type="ECO:0000313" key="12">
    <source>
        <dbReference type="Proteomes" id="UP001500902"/>
    </source>
</evidence>
<dbReference type="Pfam" id="PF24621">
    <property type="entry name" value="DHQS_C"/>
    <property type="match status" value="1"/>
</dbReference>
<keyword evidence="5" id="KW-0456">Lyase</keyword>
<evidence type="ECO:0000256" key="5">
    <source>
        <dbReference type="ARBA" id="ARBA00023239"/>
    </source>
</evidence>
<protein>
    <recommendedName>
        <fullName evidence="8">2-epi-5-epi-valiolone synthase</fullName>
        <ecNumber evidence="7">4.2.3.152</ecNumber>
    </recommendedName>
</protein>
<evidence type="ECO:0000313" key="11">
    <source>
        <dbReference type="EMBL" id="GAA3659558.1"/>
    </source>
</evidence>
<sequence length="416" mass="45639">MTVQPESMPEAMGPCLRTVVAPPRRTWQVSTSKSVTYEVVLSPGLLNSSNPTLAAAGVPRKAQPGRRLVVVDATVHALYGARIRRYFTRQAIEHEVCVVDAHESVKSMETVFEIAASMDAFEVSRRHEPVIAIGGGVLTDLVGLAASLYRRSTPYIRVPTTLIGMVDAGIGAKTGVNFRQHKNRLGTYHPSAVTLIDQEFLASLSRRHLRNGLAEILKMAIVKDAALFDHLEAHGPRLVEERMQSSHSADGAKTAEEVMARAIHSMLEELQPNLWEHELRRLVDFGHSFSPAIEMAALPRLLHGEAVCIDMAFSAVLAHRRGLLDRRDLARIVHVMDSLRLPTWHPFCTPELMARGLADTVKHRDGEQLLPLPDRMGHARFVNDVSHAELDTAMAVLLDISGSTSALAVTSGNRGA</sequence>
<feature type="domain" description="3-dehydroquinate synthase C-terminal" evidence="10">
    <location>
        <begin position="212"/>
        <end position="354"/>
    </location>
</feature>
<dbReference type="Proteomes" id="UP001500902">
    <property type="component" value="Unassembled WGS sequence"/>
</dbReference>
<keyword evidence="2" id="KW-0479">Metal-binding</keyword>
<organism evidence="11 12">
    <name type="scientific">Nonomuraea antimicrobica</name>
    <dbReference type="NCBI Taxonomy" id="561173"/>
    <lineage>
        <taxon>Bacteria</taxon>
        <taxon>Bacillati</taxon>
        <taxon>Actinomycetota</taxon>
        <taxon>Actinomycetes</taxon>
        <taxon>Streptosporangiales</taxon>
        <taxon>Streptosporangiaceae</taxon>
        <taxon>Nonomuraea</taxon>
    </lineage>
</organism>
<comment type="cofactor">
    <cofactor evidence="1">
        <name>NAD(+)</name>
        <dbReference type="ChEBI" id="CHEBI:57540"/>
    </cofactor>
</comment>
<comment type="catalytic activity">
    <reaction evidence="6">
        <text>D-sedoheptulose 7-phosphate = 2-epi-5-epi-valiolone + phosphate</text>
        <dbReference type="Rhea" id="RHEA:44184"/>
        <dbReference type="ChEBI" id="CHEBI:43474"/>
        <dbReference type="ChEBI" id="CHEBI:57483"/>
        <dbReference type="ChEBI" id="CHEBI:84187"/>
        <dbReference type="EC" id="4.2.3.152"/>
    </reaction>
</comment>
<dbReference type="InterPro" id="IPR030960">
    <property type="entry name" value="DHQS/DOIS_N"/>
</dbReference>
<evidence type="ECO:0000259" key="10">
    <source>
        <dbReference type="Pfam" id="PF24621"/>
    </source>
</evidence>
<proteinExistence type="predicted"/>
<accession>A0ABP7BFS7</accession>
<dbReference type="InterPro" id="IPR056179">
    <property type="entry name" value="DHQS_C"/>
</dbReference>
<dbReference type="Gene3D" id="1.20.1090.10">
    <property type="entry name" value="Dehydroquinate synthase-like - alpha domain"/>
    <property type="match status" value="1"/>
</dbReference>
<dbReference type="EMBL" id="BAAAZP010000041">
    <property type="protein sequence ID" value="GAA3659558.1"/>
    <property type="molecule type" value="Genomic_DNA"/>
</dbReference>
<keyword evidence="12" id="KW-1185">Reference proteome</keyword>
<gene>
    <name evidence="11" type="ORF">GCM10022224_023710</name>
</gene>
<dbReference type="SUPFAM" id="SSF56796">
    <property type="entry name" value="Dehydroquinate synthase-like"/>
    <property type="match status" value="1"/>
</dbReference>
<dbReference type="InterPro" id="IPR050071">
    <property type="entry name" value="Dehydroquinate_synthase"/>
</dbReference>
<comment type="caution">
    <text evidence="11">The sequence shown here is derived from an EMBL/GenBank/DDBJ whole genome shotgun (WGS) entry which is preliminary data.</text>
</comment>
<keyword evidence="4" id="KW-0520">NAD</keyword>
<evidence type="ECO:0000256" key="4">
    <source>
        <dbReference type="ARBA" id="ARBA00023027"/>
    </source>
</evidence>